<dbReference type="InterPro" id="IPR004410">
    <property type="entry name" value="Malonyl_CoA-ACP_transAc_FabD"/>
</dbReference>
<keyword evidence="4 6" id="KW-0012">Acyltransferase</keyword>
<dbReference type="Pfam" id="PF00698">
    <property type="entry name" value="Acyl_transf_1"/>
    <property type="match status" value="1"/>
</dbReference>
<dbReference type="Gene3D" id="3.40.366.10">
    <property type="entry name" value="Malonyl-Coenzyme A Acyl Carrier Protein, domain 2"/>
    <property type="match status" value="1"/>
</dbReference>
<dbReference type="SUPFAM" id="SSF55048">
    <property type="entry name" value="Probable ACP-binding domain of malonyl-CoA ACP transacylase"/>
    <property type="match status" value="1"/>
</dbReference>
<dbReference type="GO" id="GO:0006633">
    <property type="term" value="P:fatty acid biosynthetic process"/>
    <property type="evidence" value="ECO:0007669"/>
    <property type="project" value="TreeGrafter"/>
</dbReference>
<proteinExistence type="inferred from homology"/>
<keyword evidence="10" id="KW-1185">Reference proteome</keyword>
<dbReference type="PIRSF" id="PIRSF000446">
    <property type="entry name" value="Mct"/>
    <property type="match status" value="1"/>
</dbReference>
<evidence type="ECO:0000256" key="1">
    <source>
        <dbReference type="ARBA" id="ARBA00013258"/>
    </source>
</evidence>
<dbReference type="InterPro" id="IPR016035">
    <property type="entry name" value="Acyl_Trfase/lysoPLipase"/>
</dbReference>
<evidence type="ECO:0000259" key="8">
    <source>
        <dbReference type="SMART" id="SM00827"/>
    </source>
</evidence>
<dbReference type="RefSeq" id="WP_059514260.1">
    <property type="nucleotide sequence ID" value="NZ_LOWA01000018.1"/>
</dbReference>
<dbReference type="AlphaFoldDB" id="A0A103E4T9"/>
<dbReference type="InterPro" id="IPR014043">
    <property type="entry name" value="Acyl_transferase_dom"/>
</dbReference>
<dbReference type="InterPro" id="IPR050858">
    <property type="entry name" value="Mal-CoA-ACP_Trans/PKS_FabD"/>
</dbReference>
<dbReference type="GO" id="GO:0005829">
    <property type="term" value="C:cytosol"/>
    <property type="evidence" value="ECO:0007669"/>
    <property type="project" value="TreeGrafter"/>
</dbReference>
<dbReference type="SUPFAM" id="SSF52151">
    <property type="entry name" value="FabD/lysophospholipase-like"/>
    <property type="match status" value="1"/>
</dbReference>
<accession>A0A103E4T9</accession>
<evidence type="ECO:0000256" key="6">
    <source>
        <dbReference type="PIRNR" id="PIRNR000446"/>
    </source>
</evidence>
<dbReference type="PANTHER" id="PTHR42681">
    <property type="entry name" value="MALONYL-COA-ACYL CARRIER PROTEIN TRANSACYLASE, MITOCHONDRIAL"/>
    <property type="match status" value="1"/>
</dbReference>
<keyword evidence="3 6" id="KW-0808">Transferase</keyword>
<organism evidence="9 10">
    <name type="scientific">Burkholderia singularis</name>
    <dbReference type="NCBI Taxonomy" id="1503053"/>
    <lineage>
        <taxon>Bacteria</taxon>
        <taxon>Pseudomonadati</taxon>
        <taxon>Pseudomonadota</taxon>
        <taxon>Betaproteobacteria</taxon>
        <taxon>Burkholderiales</taxon>
        <taxon>Burkholderiaceae</taxon>
        <taxon>Burkholderia</taxon>
        <taxon>pseudomallei group</taxon>
    </lineage>
</organism>
<comment type="similarity">
    <text evidence="6">Belongs to the fabD family.</text>
</comment>
<gene>
    <name evidence="9" type="ORF">WS67_06265</name>
</gene>
<evidence type="ECO:0000313" key="10">
    <source>
        <dbReference type="Proteomes" id="UP000062788"/>
    </source>
</evidence>
<dbReference type="SMART" id="SM00827">
    <property type="entry name" value="PKS_AT"/>
    <property type="match status" value="1"/>
</dbReference>
<dbReference type="InterPro" id="IPR024925">
    <property type="entry name" value="Malonyl_CoA-ACP_transAc"/>
</dbReference>
<evidence type="ECO:0000256" key="5">
    <source>
        <dbReference type="ARBA" id="ARBA00048462"/>
    </source>
</evidence>
<dbReference type="Gene3D" id="3.30.70.250">
    <property type="entry name" value="Malonyl-CoA ACP transacylase, ACP-binding"/>
    <property type="match status" value="1"/>
</dbReference>
<evidence type="ECO:0000256" key="2">
    <source>
        <dbReference type="ARBA" id="ARBA00018953"/>
    </source>
</evidence>
<protein>
    <recommendedName>
        <fullName evidence="2 6">Malonyl CoA-acyl carrier protein transacylase</fullName>
        <ecNumber evidence="1 6">2.3.1.39</ecNumber>
    </recommendedName>
</protein>
<feature type="domain" description="Malonyl-CoA:ACP transacylase (MAT)" evidence="8">
    <location>
        <begin position="5"/>
        <end position="277"/>
    </location>
</feature>
<dbReference type="Proteomes" id="UP000062788">
    <property type="component" value="Unassembled WGS sequence"/>
</dbReference>
<feature type="active site" evidence="7">
    <location>
        <position position="87"/>
    </location>
</feature>
<dbReference type="EC" id="2.3.1.39" evidence="1 6"/>
<dbReference type="EMBL" id="LOWA01000018">
    <property type="protein sequence ID" value="KVE28363.1"/>
    <property type="molecule type" value="Genomic_DNA"/>
</dbReference>
<evidence type="ECO:0000256" key="4">
    <source>
        <dbReference type="ARBA" id="ARBA00023315"/>
    </source>
</evidence>
<evidence type="ECO:0000256" key="3">
    <source>
        <dbReference type="ARBA" id="ARBA00022679"/>
    </source>
</evidence>
<comment type="caution">
    <text evidence="9">The sequence shown here is derived from an EMBL/GenBank/DDBJ whole genome shotgun (WGS) entry which is preliminary data.</text>
</comment>
<sequence length="278" mass="30183">MKAYIFPGQGSQSKGMGGELFDEFDYYTRTADDILGYSIKSLCLDDAQRQLNDTRYTQPALFTVNTLSYLKALQDDPSPPACVAGHSLGEYSALLAAGAFRFDVGLEIVKKRAELMSDAPAGGMAAVLDCPLDALKGCLRDAGVDGIDIANYNADSQIVIAGARTELAAAFAAFDERDVRYVPLRVSAAFHSRHMAPLKDAFRAFLSGIEFRPLRVPVVSNLDGALYRDDDLIERLSAQLCGSVMWRDSVLRMRALGVTRFIEVGPGDVLTKLNGKIA</sequence>
<dbReference type="InterPro" id="IPR001227">
    <property type="entry name" value="Ac_transferase_dom_sf"/>
</dbReference>
<evidence type="ECO:0000313" key="9">
    <source>
        <dbReference type="EMBL" id="KVE28363.1"/>
    </source>
</evidence>
<dbReference type="PANTHER" id="PTHR42681:SF1">
    <property type="entry name" value="MALONYL-COA-ACYL CARRIER PROTEIN TRANSACYLASE, MITOCHONDRIAL"/>
    <property type="match status" value="1"/>
</dbReference>
<feature type="active site" evidence="7">
    <location>
        <position position="191"/>
    </location>
</feature>
<comment type="catalytic activity">
    <reaction evidence="5 6">
        <text>holo-[ACP] + malonyl-CoA = malonyl-[ACP] + CoA</text>
        <dbReference type="Rhea" id="RHEA:41792"/>
        <dbReference type="Rhea" id="RHEA-COMP:9623"/>
        <dbReference type="Rhea" id="RHEA-COMP:9685"/>
        <dbReference type="ChEBI" id="CHEBI:57287"/>
        <dbReference type="ChEBI" id="CHEBI:57384"/>
        <dbReference type="ChEBI" id="CHEBI:64479"/>
        <dbReference type="ChEBI" id="CHEBI:78449"/>
        <dbReference type="EC" id="2.3.1.39"/>
    </reaction>
</comment>
<dbReference type="GO" id="GO:0004314">
    <property type="term" value="F:[acyl-carrier-protein] S-malonyltransferase activity"/>
    <property type="evidence" value="ECO:0007669"/>
    <property type="project" value="UniProtKB-EC"/>
</dbReference>
<name>A0A103E4T9_9BURK</name>
<dbReference type="NCBIfam" id="TIGR00128">
    <property type="entry name" value="fabD"/>
    <property type="match status" value="1"/>
</dbReference>
<evidence type="ECO:0000256" key="7">
    <source>
        <dbReference type="PIRSR" id="PIRSR000446-1"/>
    </source>
</evidence>
<reference evidence="9 10" key="1">
    <citation type="submission" date="2015-11" db="EMBL/GenBank/DDBJ databases">
        <title>Expanding the genomic diversity of Burkholderia species for the development of highly accurate diagnostics.</title>
        <authorList>
            <person name="Sahl J."/>
            <person name="Keim P."/>
            <person name="Wagner D."/>
        </authorList>
    </citation>
    <scope>NUCLEOTIDE SEQUENCE [LARGE SCALE GENOMIC DNA]</scope>
    <source>
        <strain evidence="9 10">TSV85</strain>
    </source>
</reference>
<dbReference type="InterPro" id="IPR016036">
    <property type="entry name" value="Malonyl_transacylase_ACP-bd"/>
</dbReference>